<dbReference type="EMBL" id="JAIWYP010000006">
    <property type="protein sequence ID" value="KAH3810329.1"/>
    <property type="molecule type" value="Genomic_DNA"/>
</dbReference>
<dbReference type="Proteomes" id="UP000828390">
    <property type="component" value="Unassembled WGS sequence"/>
</dbReference>
<reference evidence="1" key="2">
    <citation type="submission" date="2020-11" db="EMBL/GenBank/DDBJ databases">
        <authorList>
            <person name="McCartney M.A."/>
            <person name="Auch B."/>
            <person name="Kono T."/>
            <person name="Mallez S."/>
            <person name="Becker A."/>
            <person name="Gohl D.M."/>
            <person name="Silverstein K.A.T."/>
            <person name="Koren S."/>
            <person name="Bechman K.B."/>
            <person name="Herman A."/>
            <person name="Abrahante J.E."/>
            <person name="Garbe J."/>
        </authorList>
    </citation>
    <scope>NUCLEOTIDE SEQUENCE</scope>
    <source>
        <strain evidence="1">Duluth1</strain>
        <tissue evidence="1">Whole animal</tissue>
    </source>
</reference>
<dbReference type="AlphaFoldDB" id="A0A9D4G767"/>
<protein>
    <submittedName>
        <fullName evidence="1">Uncharacterized protein</fullName>
    </submittedName>
</protein>
<name>A0A9D4G767_DREPO</name>
<gene>
    <name evidence="1" type="ORF">DPMN_138719</name>
</gene>
<sequence length="89" mass="10151">MYAAAERRELHQTVRRYDSLYERKCEGIFCSDCYGNNDIEKTSITTYKTEPWASRVGKSSKALQSLASLSLTTEAFYANVKRVNIQACL</sequence>
<accession>A0A9D4G767</accession>
<proteinExistence type="predicted"/>
<reference evidence="1" key="1">
    <citation type="journal article" date="2019" name="bioRxiv">
        <title>The Genome of the Zebra Mussel, Dreissena polymorpha: A Resource for Invasive Species Research.</title>
        <authorList>
            <person name="McCartney M.A."/>
            <person name="Auch B."/>
            <person name="Kono T."/>
            <person name="Mallez S."/>
            <person name="Zhang Y."/>
            <person name="Obille A."/>
            <person name="Becker A."/>
            <person name="Abrahante J.E."/>
            <person name="Garbe J."/>
            <person name="Badalamenti J.P."/>
            <person name="Herman A."/>
            <person name="Mangelson H."/>
            <person name="Liachko I."/>
            <person name="Sullivan S."/>
            <person name="Sone E.D."/>
            <person name="Koren S."/>
            <person name="Silverstein K.A.T."/>
            <person name="Beckman K.B."/>
            <person name="Gohl D.M."/>
        </authorList>
    </citation>
    <scope>NUCLEOTIDE SEQUENCE</scope>
    <source>
        <strain evidence="1">Duluth1</strain>
        <tissue evidence="1">Whole animal</tissue>
    </source>
</reference>
<organism evidence="1 2">
    <name type="scientific">Dreissena polymorpha</name>
    <name type="common">Zebra mussel</name>
    <name type="synonym">Mytilus polymorpha</name>
    <dbReference type="NCBI Taxonomy" id="45954"/>
    <lineage>
        <taxon>Eukaryota</taxon>
        <taxon>Metazoa</taxon>
        <taxon>Spiralia</taxon>
        <taxon>Lophotrochozoa</taxon>
        <taxon>Mollusca</taxon>
        <taxon>Bivalvia</taxon>
        <taxon>Autobranchia</taxon>
        <taxon>Heteroconchia</taxon>
        <taxon>Euheterodonta</taxon>
        <taxon>Imparidentia</taxon>
        <taxon>Neoheterodontei</taxon>
        <taxon>Myida</taxon>
        <taxon>Dreissenoidea</taxon>
        <taxon>Dreissenidae</taxon>
        <taxon>Dreissena</taxon>
    </lineage>
</organism>
<comment type="caution">
    <text evidence="1">The sequence shown here is derived from an EMBL/GenBank/DDBJ whole genome shotgun (WGS) entry which is preliminary data.</text>
</comment>
<keyword evidence="2" id="KW-1185">Reference proteome</keyword>
<evidence type="ECO:0000313" key="2">
    <source>
        <dbReference type="Proteomes" id="UP000828390"/>
    </source>
</evidence>
<evidence type="ECO:0000313" key="1">
    <source>
        <dbReference type="EMBL" id="KAH3810329.1"/>
    </source>
</evidence>